<dbReference type="AlphaFoldDB" id="A0A3N1PEY7"/>
<evidence type="ECO:0000256" key="4">
    <source>
        <dbReference type="ARBA" id="ARBA00023143"/>
    </source>
</evidence>
<comment type="caution">
    <text evidence="8">The sequence shown here is derived from an EMBL/GenBank/DDBJ whole genome shotgun (WGS) entry which is preliminary data.</text>
</comment>
<evidence type="ECO:0000256" key="5">
    <source>
        <dbReference type="ARBA" id="ARBA00024934"/>
    </source>
</evidence>
<evidence type="ECO:0000313" key="9">
    <source>
        <dbReference type="Proteomes" id="UP000268033"/>
    </source>
</evidence>
<evidence type="ECO:0000259" key="7">
    <source>
        <dbReference type="Pfam" id="PF00460"/>
    </source>
</evidence>
<dbReference type="Proteomes" id="UP000268033">
    <property type="component" value="Unassembled WGS sequence"/>
</dbReference>
<proteinExistence type="inferred from homology"/>
<keyword evidence="4 6" id="KW-0975">Bacterial flagellum</keyword>
<comment type="subcellular location">
    <subcellularLocation>
        <location evidence="1 6">Bacterial flagellum basal body</location>
    </subcellularLocation>
</comment>
<dbReference type="InterPro" id="IPR001444">
    <property type="entry name" value="Flag_bb_rod_N"/>
</dbReference>
<dbReference type="RefSeq" id="WP_050658423.1">
    <property type="nucleotide sequence ID" value="NZ_JBLXAC010000003.1"/>
</dbReference>
<dbReference type="EMBL" id="RJUL01000005">
    <property type="protein sequence ID" value="ROQ25871.1"/>
    <property type="molecule type" value="Genomic_DNA"/>
</dbReference>
<evidence type="ECO:0000313" key="8">
    <source>
        <dbReference type="EMBL" id="ROQ25871.1"/>
    </source>
</evidence>
<comment type="function">
    <text evidence="5 6">Structural component of flagellum, the bacterial motility apparatus. Part of the rod structure of flagellar basal body.</text>
</comment>
<evidence type="ECO:0000256" key="1">
    <source>
        <dbReference type="ARBA" id="ARBA00004117"/>
    </source>
</evidence>
<dbReference type="GO" id="GO:0030694">
    <property type="term" value="C:bacterial-type flagellum basal body, rod"/>
    <property type="evidence" value="ECO:0007669"/>
    <property type="project" value="InterPro"/>
</dbReference>
<sequence>MGISVDKALGVHQYALAMQVERSRVIAGNLANVDTPGYLARDYDFKTALKDVASGVANMSSQDRLPDADFSSDLRYRVPMQPSEDGNTSELGVEQTQFASNAMDFQTSLTFLNLTLGGIRKAIEGQ</sequence>
<dbReference type="InterPro" id="IPR006300">
    <property type="entry name" value="FlgB"/>
</dbReference>
<keyword evidence="8" id="KW-0969">Cilium</keyword>
<feature type="domain" description="Flagellar basal body rod protein N-terminal" evidence="7">
    <location>
        <begin position="11"/>
        <end position="38"/>
    </location>
</feature>
<protein>
    <recommendedName>
        <fullName evidence="3 6">Flagellar basal body rod protein FlgB</fullName>
    </recommendedName>
</protein>
<dbReference type="STRING" id="584787.GCA_001247655_02930"/>
<reference evidence="8 9" key="1">
    <citation type="submission" date="2018-11" db="EMBL/GenBank/DDBJ databases">
        <title>Genomic Encyclopedia of Type Strains, Phase IV (KMG-IV): sequencing the most valuable type-strain genomes for metagenomic binning, comparative biology and taxonomic classification.</title>
        <authorList>
            <person name="Goeker M."/>
        </authorList>
    </citation>
    <scope>NUCLEOTIDE SEQUENCE [LARGE SCALE GENOMIC DNA]</scope>
    <source>
        <strain evidence="8 9">DSM 21945</strain>
    </source>
</reference>
<dbReference type="Pfam" id="PF00460">
    <property type="entry name" value="Flg_bb_rod"/>
    <property type="match status" value="1"/>
</dbReference>
<comment type="subunit">
    <text evidence="6">The basal body constitutes a major portion of the flagellar organelle and consists of a number of rings mounted on a central rod.</text>
</comment>
<evidence type="ECO:0000256" key="2">
    <source>
        <dbReference type="ARBA" id="ARBA00009677"/>
    </source>
</evidence>
<dbReference type="OrthoDB" id="9788334at2"/>
<keyword evidence="8" id="KW-0966">Cell projection</keyword>
<name>A0A3N1PEY7_9GAMM</name>
<evidence type="ECO:0000256" key="3">
    <source>
        <dbReference type="ARBA" id="ARBA00014376"/>
    </source>
</evidence>
<organism evidence="8 9">
    <name type="scientific">Gallaecimonas pentaromativorans</name>
    <dbReference type="NCBI Taxonomy" id="584787"/>
    <lineage>
        <taxon>Bacteria</taxon>
        <taxon>Pseudomonadati</taxon>
        <taxon>Pseudomonadota</taxon>
        <taxon>Gammaproteobacteria</taxon>
        <taxon>Enterobacterales</taxon>
        <taxon>Gallaecimonadaceae</taxon>
        <taxon>Gallaecimonas</taxon>
    </lineage>
</organism>
<accession>A0A3N1PEY7</accession>
<comment type="similarity">
    <text evidence="2 6">Belongs to the flagella basal body rod proteins family.</text>
</comment>
<gene>
    <name evidence="8" type="ORF">EDC28_105182</name>
</gene>
<evidence type="ECO:0000256" key="6">
    <source>
        <dbReference type="PIRNR" id="PIRNR002889"/>
    </source>
</evidence>
<keyword evidence="9" id="KW-1185">Reference proteome</keyword>
<dbReference type="NCBIfam" id="TIGR01396">
    <property type="entry name" value="FlgB"/>
    <property type="match status" value="1"/>
</dbReference>
<dbReference type="GO" id="GO:0071973">
    <property type="term" value="P:bacterial-type flagellum-dependent cell motility"/>
    <property type="evidence" value="ECO:0007669"/>
    <property type="project" value="InterPro"/>
</dbReference>
<dbReference type="PIRSF" id="PIRSF002889">
    <property type="entry name" value="Rod_FlgB"/>
    <property type="match status" value="1"/>
</dbReference>
<keyword evidence="8" id="KW-0282">Flagellum</keyword>